<reference evidence="4" key="1">
    <citation type="submission" date="2016-10" db="EMBL/GenBank/DDBJ databases">
        <authorList>
            <person name="Varghese N."/>
            <person name="Submissions S."/>
        </authorList>
    </citation>
    <scope>NUCLEOTIDE SEQUENCE [LARGE SCALE GENOMIC DNA]</scope>
    <source>
        <strain evidence="4">DSM 45245</strain>
    </source>
</reference>
<proteinExistence type="predicted"/>
<dbReference type="PANTHER" id="PTHR10587:SF137">
    <property type="entry name" value="4-DEOXY-4-FORMAMIDO-L-ARABINOSE-PHOSPHOUNDECAPRENOL DEFORMYLASE ARND-RELATED"/>
    <property type="match status" value="1"/>
</dbReference>
<dbReference type="RefSeq" id="WP_091551031.1">
    <property type="nucleotide sequence ID" value="NZ_FNPH01000001.1"/>
</dbReference>
<name>A0A1H3GYW7_9ACTN</name>
<dbReference type="EMBL" id="FNPH01000001">
    <property type="protein sequence ID" value="SDY08135.1"/>
    <property type="molecule type" value="Genomic_DNA"/>
</dbReference>
<dbReference type="InterPro" id="IPR011330">
    <property type="entry name" value="Glyco_hydro/deAcase_b/a-brl"/>
</dbReference>
<dbReference type="GO" id="GO:0016810">
    <property type="term" value="F:hydrolase activity, acting on carbon-nitrogen (but not peptide) bonds"/>
    <property type="evidence" value="ECO:0007669"/>
    <property type="project" value="InterPro"/>
</dbReference>
<evidence type="ECO:0000259" key="2">
    <source>
        <dbReference type="PROSITE" id="PS51677"/>
    </source>
</evidence>
<dbReference type="AlphaFoldDB" id="A0A1H3GYW7"/>
<dbReference type="InterPro" id="IPR050248">
    <property type="entry name" value="Polysacc_deacetylase_ArnD"/>
</dbReference>
<gene>
    <name evidence="3" type="ORF">SAMN05444365_101603</name>
</gene>
<dbReference type="PANTHER" id="PTHR10587">
    <property type="entry name" value="GLYCOSYL TRANSFERASE-RELATED"/>
    <property type="match status" value="1"/>
</dbReference>
<evidence type="ECO:0000256" key="1">
    <source>
        <dbReference type="SAM" id="MobiDB-lite"/>
    </source>
</evidence>
<evidence type="ECO:0000313" key="4">
    <source>
        <dbReference type="Proteomes" id="UP000242415"/>
    </source>
</evidence>
<dbReference type="CDD" id="cd10917">
    <property type="entry name" value="CE4_NodB_like_6s_7s"/>
    <property type="match status" value="1"/>
</dbReference>
<dbReference type="Pfam" id="PF01522">
    <property type="entry name" value="Polysacc_deac_1"/>
    <property type="match status" value="1"/>
</dbReference>
<dbReference type="SUPFAM" id="SSF88713">
    <property type="entry name" value="Glycoside hydrolase/deacetylase"/>
    <property type="match status" value="1"/>
</dbReference>
<dbReference type="OrthoDB" id="3864432at2"/>
<dbReference type="Gene3D" id="3.20.20.370">
    <property type="entry name" value="Glycoside hydrolase/deacetylase"/>
    <property type="match status" value="1"/>
</dbReference>
<dbReference type="STRING" id="405436.SAMN05444365_101603"/>
<protein>
    <submittedName>
        <fullName evidence="3">Peptidoglycan/xylan/chitin deacetylase, PgdA/CDA1 family</fullName>
    </submittedName>
</protein>
<keyword evidence="4" id="KW-1185">Reference proteome</keyword>
<feature type="domain" description="NodB homology" evidence="2">
    <location>
        <begin position="87"/>
        <end position="270"/>
    </location>
</feature>
<dbReference type="InterPro" id="IPR002509">
    <property type="entry name" value="NODB_dom"/>
</dbReference>
<accession>A0A1H3GYW7</accession>
<dbReference type="GO" id="GO:0005975">
    <property type="term" value="P:carbohydrate metabolic process"/>
    <property type="evidence" value="ECO:0007669"/>
    <property type="project" value="InterPro"/>
</dbReference>
<dbReference type="PROSITE" id="PS51677">
    <property type="entry name" value="NODB"/>
    <property type="match status" value="1"/>
</dbReference>
<evidence type="ECO:0000313" key="3">
    <source>
        <dbReference type="EMBL" id="SDY08135.1"/>
    </source>
</evidence>
<feature type="region of interest" description="Disordered" evidence="1">
    <location>
        <begin position="41"/>
        <end position="96"/>
    </location>
</feature>
<organism evidence="3 4">
    <name type="scientific">Micromonospora pattaloongensis</name>
    <dbReference type="NCBI Taxonomy" id="405436"/>
    <lineage>
        <taxon>Bacteria</taxon>
        <taxon>Bacillati</taxon>
        <taxon>Actinomycetota</taxon>
        <taxon>Actinomycetes</taxon>
        <taxon>Micromonosporales</taxon>
        <taxon>Micromonosporaceae</taxon>
        <taxon>Micromonospora</taxon>
    </lineage>
</organism>
<feature type="compositionally biased region" description="Polar residues" evidence="1">
    <location>
        <begin position="80"/>
        <end position="90"/>
    </location>
</feature>
<feature type="compositionally biased region" description="Low complexity" evidence="1">
    <location>
        <begin position="50"/>
        <end position="77"/>
    </location>
</feature>
<dbReference type="Proteomes" id="UP000242415">
    <property type="component" value="Unassembled WGS sequence"/>
</dbReference>
<sequence length="281" mass="29663">MTIARRTRMLMVAALAAVTIMAAGYTWGSARLPDSHHPRPAAWAYPSGGPADVPRAPDSRPAAAPAPPALGAGTDGPYGSRQTTGGQSVALTFDDGPDPRYTPQILALLRRYQVKATFCLIGANAQAYPTLVRQIATEGHTLCNHSWDHDLSLGSRSTADIQADLTRASATIRAAAPGHPVSYYRQPGGNWTPSVVAEARNLGMTSLDWAVDPRDWERPDGAAIAAMVNTNTAPGSIVLMHDGGGTRTETIAALQEILPHLTQRFRLDALPPGSAPANPPN</sequence>